<dbReference type="GO" id="GO:0008168">
    <property type="term" value="F:methyltransferase activity"/>
    <property type="evidence" value="ECO:0007669"/>
    <property type="project" value="UniProtKB-KW"/>
</dbReference>
<dbReference type="InterPro" id="IPR029063">
    <property type="entry name" value="SAM-dependent_MTases_sf"/>
</dbReference>
<feature type="chain" id="PRO_5039098436" evidence="1">
    <location>
        <begin position="23"/>
        <end position="212"/>
    </location>
</feature>
<keyword evidence="3" id="KW-1185">Reference proteome</keyword>
<keyword evidence="2" id="KW-0808">Transferase</keyword>
<evidence type="ECO:0000313" key="3">
    <source>
        <dbReference type="Proteomes" id="UP000183642"/>
    </source>
</evidence>
<accession>A0A1I5IK37</accession>
<dbReference type="AlphaFoldDB" id="A0A1I5IK37"/>
<dbReference type="CDD" id="cd02440">
    <property type="entry name" value="AdoMet_MTases"/>
    <property type="match status" value="1"/>
</dbReference>
<protein>
    <submittedName>
        <fullName evidence="2">Phospholipid N-methyltransferase</fullName>
    </submittedName>
</protein>
<keyword evidence="2" id="KW-0489">Methyltransferase</keyword>
<dbReference type="EMBL" id="FOWE01000015">
    <property type="protein sequence ID" value="SFO60967.1"/>
    <property type="molecule type" value="Genomic_DNA"/>
</dbReference>
<dbReference type="SUPFAM" id="SSF53335">
    <property type="entry name" value="S-adenosyl-L-methionine-dependent methyltransferases"/>
    <property type="match status" value="1"/>
</dbReference>
<evidence type="ECO:0000256" key="1">
    <source>
        <dbReference type="SAM" id="SignalP"/>
    </source>
</evidence>
<name>A0A1I5IK37_9ACTN</name>
<evidence type="ECO:0000313" key="2">
    <source>
        <dbReference type="EMBL" id="SFO60967.1"/>
    </source>
</evidence>
<dbReference type="Gene3D" id="3.40.50.150">
    <property type="entry name" value="Vaccinia Virus protein VP39"/>
    <property type="match status" value="1"/>
</dbReference>
<dbReference type="RefSeq" id="WP_075015914.1">
    <property type="nucleotide sequence ID" value="NZ_FOWE01000015.1"/>
</dbReference>
<reference evidence="3" key="1">
    <citation type="submission" date="2016-10" db="EMBL/GenBank/DDBJ databases">
        <authorList>
            <person name="Varghese N."/>
            <person name="Submissions S."/>
        </authorList>
    </citation>
    <scope>NUCLEOTIDE SEQUENCE [LARGE SCALE GENOMIC DNA]</scope>
    <source>
        <strain evidence="3">DSM 43161</strain>
    </source>
</reference>
<proteinExistence type="predicted"/>
<sequence length="212" mass="21818">MTVLSCPPAVALPRRLVFLAQAVSAPAVTGAIAPSGRALTRALVAPVAERTGADLRVLEVGAGSGPVTRALLGLLTPGSQLDVVEANGAFIPGLTDLARAASTPTTVQHARIQDAVLDPGYDVIVSALPFANFALADVQAIFDRYLQHTGPSGVISWFGYRASRAARALTAGPAEAARHRAVHAHLAGYGGSSTTVWANLPPARATRLRPHG</sequence>
<keyword evidence="1" id="KW-0732">Signal</keyword>
<dbReference type="GO" id="GO:0032259">
    <property type="term" value="P:methylation"/>
    <property type="evidence" value="ECO:0007669"/>
    <property type="project" value="UniProtKB-KW"/>
</dbReference>
<organism evidence="2 3">
    <name type="scientific">Geodermatophilus obscurus</name>
    <dbReference type="NCBI Taxonomy" id="1861"/>
    <lineage>
        <taxon>Bacteria</taxon>
        <taxon>Bacillati</taxon>
        <taxon>Actinomycetota</taxon>
        <taxon>Actinomycetes</taxon>
        <taxon>Geodermatophilales</taxon>
        <taxon>Geodermatophilaceae</taxon>
        <taxon>Geodermatophilus</taxon>
    </lineage>
</organism>
<dbReference type="Proteomes" id="UP000183642">
    <property type="component" value="Unassembled WGS sequence"/>
</dbReference>
<feature type="signal peptide" evidence="1">
    <location>
        <begin position="1"/>
        <end position="22"/>
    </location>
</feature>
<gene>
    <name evidence="2" type="ORF">SAMN05660359_04692</name>
</gene>